<dbReference type="Proteomes" id="UP000807353">
    <property type="component" value="Unassembled WGS sequence"/>
</dbReference>
<gene>
    <name evidence="1" type="ORF">BDZ94DRAFT_1257387</name>
</gene>
<name>A0A9P6CFI8_9AGAR</name>
<comment type="caution">
    <text evidence="1">The sequence shown here is derived from an EMBL/GenBank/DDBJ whole genome shotgun (WGS) entry which is preliminary data.</text>
</comment>
<evidence type="ECO:0000313" key="1">
    <source>
        <dbReference type="EMBL" id="KAF9464017.1"/>
    </source>
</evidence>
<sequence>MVRDINPLVTYYDPRGDIESNHIATPTVYDNQRVTSRFCVVVLPHVSASKVYVKIKHFGDVKMGVQRSSKTVTTKTHAAERM</sequence>
<protein>
    <submittedName>
        <fullName evidence="1">Uncharacterized protein</fullName>
    </submittedName>
</protein>
<dbReference type="AlphaFoldDB" id="A0A9P6CFI8"/>
<accession>A0A9P6CFI8</accession>
<dbReference type="EMBL" id="MU150257">
    <property type="protein sequence ID" value="KAF9464017.1"/>
    <property type="molecule type" value="Genomic_DNA"/>
</dbReference>
<organism evidence="1 2">
    <name type="scientific">Collybia nuda</name>
    <dbReference type="NCBI Taxonomy" id="64659"/>
    <lineage>
        <taxon>Eukaryota</taxon>
        <taxon>Fungi</taxon>
        <taxon>Dikarya</taxon>
        <taxon>Basidiomycota</taxon>
        <taxon>Agaricomycotina</taxon>
        <taxon>Agaricomycetes</taxon>
        <taxon>Agaricomycetidae</taxon>
        <taxon>Agaricales</taxon>
        <taxon>Tricholomatineae</taxon>
        <taxon>Clitocybaceae</taxon>
        <taxon>Collybia</taxon>
    </lineage>
</organism>
<keyword evidence="2" id="KW-1185">Reference proteome</keyword>
<evidence type="ECO:0000313" key="2">
    <source>
        <dbReference type="Proteomes" id="UP000807353"/>
    </source>
</evidence>
<proteinExistence type="predicted"/>
<reference evidence="1" key="1">
    <citation type="submission" date="2020-11" db="EMBL/GenBank/DDBJ databases">
        <authorList>
            <consortium name="DOE Joint Genome Institute"/>
            <person name="Ahrendt S."/>
            <person name="Riley R."/>
            <person name="Andreopoulos W."/>
            <person name="Labutti K."/>
            <person name="Pangilinan J."/>
            <person name="Ruiz-Duenas F.J."/>
            <person name="Barrasa J.M."/>
            <person name="Sanchez-Garcia M."/>
            <person name="Camarero S."/>
            <person name="Miyauchi S."/>
            <person name="Serrano A."/>
            <person name="Linde D."/>
            <person name="Babiker R."/>
            <person name="Drula E."/>
            <person name="Ayuso-Fernandez I."/>
            <person name="Pacheco R."/>
            <person name="Padilla G."/>
            <person name="Ferreira P."/>
            <person name="Barriuso J."/>
            <person name="Kellner H."/>
            <person name="Castanera R."/>
            <person name="Alfaro M."/>
            <person name="Ramirez L."/>
            <person name="Pisabarro A.G."/>
            <person name="Kuo A."/>
            <person name="Tritt A."/>
            <person name="Lipzen A."/>
            <person name="He G."/>
            <person name="Yan M."/>
            <person name="Ng V."/>
            <person name="Cullen D."/>
            <person name="Martin F."/>
            <person name="Rosso M.-N."/>
            <person name="Henrissat B."/>
            <person name="Hibbett D."/>
            <person name="Martinez A.T."/>
            <person name="Grigoriev I.V."/>
        </authorList>
    </citation>
    <scope>NUCLEOTIDE SEQUENCE</scope>
    <source>
        <strain evidence="1">CBS 247.69</strain>
    </source>
</reference>